<name>A0A8R1E222_CAEJA</name>
<dbReference type="PANTHER" id="PTHR37960:SF4">
    <property type="entry name" value="BZIP DOMAIN-CONTAINING PROTEIN"/>
    <property type="match status" value="1"/>
</dbReference>
<evidence type="ECO:0000313" key="4">
    <source>
        <dbReference type="EnsemblMetazoa" id="CJA17911.1"/>
    </source>
</evidence>
<protein>
    <submittedName>
        <fullName evidence="4">Uncharacterized protein</fullName>
    </submittedName>
</protein>
<organism evidence="4 5">
    <name type="scientific">Caenorhabditis japonica</name>
    <dbReference type="NCBI Taxonomy" id="281687"/>
    <lineage>
        <taxon>Eukaryota</taxon>
        <taxon>Metazoa</taxon>
        <taxon>Ecdysozoa</taxon>
        <taxon>Nematoda</taxon>
        <taxon>Chromadorea</taxon>
        <taxon>Rhabditida</taxon>
        <taxon>Rhabditina</taxon>
        <taxon>Rhabditomorpha</taxon>
        <taxon>Rhabditoidea</taxon>
        <taxon>Rhabditidae</taxon>
        <taxon>Peloderinae</taxon>
        <taxon>Caenorhabditis</taxon>
    </lineage>
</organism>
<keyword evidence="1" id="KW-0175">Coiled coil</keyword>
<feature type="region of interest" description="Disordered" evidence="2">
    <location>
        <begin position="58"/>
        <end position="78"/>
    </location>
</feature>
<proteinExistence type="predicted"/>
<sequence>MAGLIRTLFKSKKSKKEEEIADDIVFRSCSEVQKLQRQPTARFADDCQLSATAAYHTTSAPKLRKGPQSCPGGYKDDLLMQDNSKRRVEGRKRQDYVIDRGEKEQRNRHYRSRRDLQSDSDSCDDENDRAQMFERKSQFYLQKWESSERQRREDRRMHEQLEKERNSIQHAMSNMAYCMASVQQMEQLKKERDQYRKEMSKYKSKCERLESKCEQLETAATMSPNYPGMQVFYLYYGFVTSRDSVSITFLLFFMVILLFIASLQYNTYLAESDTSQ</sequence>
<keyword evidence="5" id="KW-1185">Reference proteome</keyword>
<dbReference type="EnsemblMetazoa" id="CJA17911.1">
    <property type="protein sequence ID" value="CJA17911.1"/>
    <property type="gene ID" value="WBGene00137114"/>
</dbReference>
<dbReference type="PANTHER" id="PTHR37960">
    <property type="entry name" value="PROTEIN CBG06493-RELATED"/>
    <property type="match status" value="1"/>
</dbReference>
<evidence type="ECO:0000256" key="2">
    <source>
        <dbReference type="SAM" id="MobiDB-lite"/>
    </source>
</evidence>
<feature type="region of interest" description="Disordered" evidence="2">
    <location>
        <begin position="99"/>
        <end position="127"/>
    </location>
</feature>
<keyword evidence="3" id="KW-0472">Membrane</keyword>
<evidence type="ECO:0000256" key="3">
    <source>
        <dbReference type="SAM" id="Phobius"/>
    </source>
</evidence>
<feature type="compositionally biased region" description="Basic and acidic residues" evidence="2">
    <location>
        <begin position="99"/>
        <end position="117"/>
    </location>
</feature>
<evidence type="ECO:0000256" key="1">
    <source>
        <dbReference type="SAM" id="Coils"/>
    </source>
</evidence>
<reference evidence="4" key="2">
    <citation type="submission" date="2022-06" db="UniProtKB">
        <authorList>
            <consortium name="EnsemblMetazoa"/>
        </authorList>
    </citation>
    <scope>IDENTIFICATION</scope>
    <source>
        <strain evidence="4">DF5081</strain>
    </source>
</reference>
<accession>A0A8R1E222</accession>
<keyword evidence="3" id="KW-1133">Transmembrane helix</keyword>
<evidence type="ECO:0000313" key="5">
    <source>
        <dbReference type="Proteomes" id="UP000005237"/>
    </source>
</evidence>
<reference evidence="5" key="1">
    <citation type="submission" date="2010-08" db="EMBL/GenBank/DDBJ databases">
        <authorList>
            <consortium name="Caenorhabditis japonica Sequencing Consortium"/>
            <person name="Wilson R.K."/>
        </authorList>
    </citation>
    <scope>NUCLEOTIDE SEQUENCE [LARGE SCALE GENOMIC DNA]</scope>
    <source>
        <strain evidence="5">DF5081</strain>
    </source>
</reference>
<feature type="coiled-coil region" evidence="1">
    <location>
        <begin position="178"/>
        <end position="219"/>
    </location>
</feature>
<dbReference type="Proteomes" id="UP000005237">
    <property type="component" value="Unassembled WGS sequence"/>
</dbReference>
<keyword evidence="3" id="KW-0812">Transmembrane</keyword>
<dbReference type="AlphaFoldDB" id="A0A8R1E222"/>
<feature type="transmembrane region" description="Helical" evidence="3">
    <location>
        <begin position="245"/>
        <end position="265"/>
    </location>
</feature>